<dbReference type="AlphaFoldDB" id="A0A5C0VLS1"/>
<feature type="transmembrane region" description="Helical" evidence="1">
    <location>
        <begin position="31"/>
        <end position="49"/>
    </location>
</feature>
<evidence type="ECO:0008006" key="4">
    <source>
        <dbReference type="Google" id="ProtNLM"/>
    </source>
</evidence>
<reference evidence="2 3" key="1">
    <citation type="submission" date="2019-08" db="EMBL/GenBank/DDBJ databases">
        <title>Pedobacter sp. nov., isolated from Han river, South Korea.</title>
        <authorList>
            <person name="Lee D.-H."/>
            <person name="Kim Y.-S."/>
            <person name="Hwang E.-M."/>
            <person name="Le Tran T.C."/>
            <person name="Cha C.-J."/>
        </authorList>
    </citation>
    <scope>NUCLEOTIDE SEQUENCE [LARGE SCALE GENOMIC DNA]</scope>
    <source>
        <strain evidence="2 3">CJ43</strain>
    </source>
</reference>
<dbReference type="KEGG" id="pej:FYC62_13885"/>
<evidence type="ECO:0000313" key="2">
    <source>
        <dbReference type="EMBL" id="QEK52623.1"/>
    </source>
</evidence>
<gene>
    <name evidence="2" type="ORF">FYC62_13885</name>
</gene>
<keyword evidence="1" id="KW-0812">Transmembrane</keyword>
<keyword evidence="1" id="KW-1133">Transmembrane helix</keyword>
<dbReference type="EMBL" id="CP043329">
    <property type="protein sequence ID" value="QEK52623.1"/>
    <property type="molecule type" value="Genomic_DNA"/>
</dbReference>
<protein>
    <recommendedName>
        <fullName evidence="4">Sortase</fullName>
    </recommendedName>
</protein>
<dbReference type="Pfam" id="PF19885">
    <property type="entry name" value="DUF6358"/>
    <property type="match status" value="1"/>
</dbReference>
<evidence type="ECO:0000256" key="1">
    <source>
        <dbReference type="SAM" id="Phobius"/>
    </source>
</evidence>
<name>A0A5C0VLS1_9SPHI</name>
<accession>A0A5C0VLS1</accession>
<evidence type="ECO:0000313" key="3">
    <source>
        <dbReference type="Proteomes" id="UP000323653"/>
    </source>
</evidence>
<proteinExistence type="predicted"/>
<organism evidence="2 3">
    <name type="scientific">Pedobacter aquae</name>
    <dbReference type="NCBI Taxonomy" id="2605747"/>
    <lineage>
        <taxon>Bacteria</taxon>
        <taxon>Pseudomonadati</taxon>
        <taxon>Bacteroidota</taxon>
        <taxon>Sphingobacteriia</taxon>
        <taxon>Sphingobacteriales</taxon>
        <taxon>Sphingobacteriaceae</taxon>
        <taxon>Pedobacter</taxon>
    </lineage>
</organism>
<feature type="transmembrane region" description="Helical" evidence="1">
    <location>
        <begin position="5"/>
        <end position="25"/>
    </location>
</feature>
<keyword evidence="3" id="KW-1185">Reference proteome</keyword>
<dbReference type="Proteomes" id="UP000323653">
    <property type="component" value="Chromosome"/>
</dbReference>
<dbReference type="InterPro" id="IPR045938">
    <property type="entry name" value="DUF6358"/>
</dbReference>
<sequence>MFKKVLFNVILNLIIICSAIGAVMAFKAGNYFLPLLLLAAFGLSLYYKIKLMKQVREEMKLKAEEKLKNKNPKKRS</sequence>
<dbReference type="RefSeq" id="WP_039452395.1">
    <property type="nucleotide sequence ID" value="NZ_CP043329.1"/>
</dbReference>
<keyword evidence="1" id="KW-0472">Membrane</keyword>